<keyword evidence="3" id="KW-1185">Reference proteome</keyword>
<feature type="compositionally biased region" description="Basic and acidic residues" evidence="1">
    <location>
        <begin position="111"/>
        <end position="125"/>
    </location>
</feature>
<evidence type="ECO:0000313" key="2">
    <source>
        <dbReference type="EMBL" id="CAL1604652.1"/>
    </source>
</evidence>
<evidence type="ECO:0000256" key="1">
    <source>
        <dbReference type="SAM" id="MobiDB-lite"/>
    </source>
</evidence>
<feature type="region of interest" description="Disordered" evidence="1">
    <location>
        <begin position="40"/>
        <end position="125"/>
    </location>
</feature>
<evidence type="ECO:0000313" key="3">
    <source>
        <dbReference type="Proteomes" id="UP001497482"/>
    </source>
</evidence>
<gene>
    <name evidence="2" type="ORF">KC01_LOCUS32127</name>
</gene>
<dbReference type="AlphaFoldDB" id="A0AAV2LQN3"/>
<dbReference type="Proteomes" id="UP001497482">
    <property type="component" value="Chromosome 4"/>
</dbReference>
<proteinExistence type="predicted"/>
<feature type="compositionally biased region" description="Polar residues" evidence="1">
    <location>
        <begin position="79"/>
        <end position="88"/>
    </location>
</feature>
<name>A0AAV2LQN3_KNICA</name>
<accession>A0AAV2LQN3</accession>
<reference evidence="2 3" key="1">
    <citation type="submission" date="2024-04" db="EMBL/GenBank/DDBJ databases">
        <authorList>
            <person name="Waldvogel A.-M."/>
            <person name="Schoenle A."/>
        </authorList>
    </citation>
    <scope>NUCLEOTIDE SEQUENCE [LARGE SCALE GENOMIC DNA]</scope>
</reference>
<feature type="compositionally biased region" description="Basic and acidic residues" evidence="1">
    <location>
        <begin position="60"/>
        <end position="73"/>
    </location>
</feature>
<organism evidence="2 3">
    <name type="scientific">Knipowitschia caucasica</name>
    <name type="common">Caucasian dwarf goby</name>
    <name type="synonym">Pomatoschistus caucasicus</name>
    <dbReference type="NCBI Taxonomy" id="637954"/>
    <lineage>
        <taxon>Eukaryota</taxon>
        <taxon>Metazoa</taxon>
        <taxon>Chordata</taxon>
        <taxon>Craniata</taxon>
        <taxon>Vertebrata</taxon>
        <taxon>Euteleostomi</taxon>
        <taxon>Actinopterygii</taxon>
        <taxon>Neopterygii</taxon>
        <taxon>Teleostei</taxon>
        <taxon>Neoteleostei</taxon>
        <taxon>Acanthomorphata</taxon>
        <taxon>Gobiaria</taxon>
        <taxon>Gobiiformes</taxon>
        <taxon>Gobioidei</taxon>
        <taxon>Gobiidae</taxon>
        <taxon>Gobiinae</taxon>
        <taxon>Knipowitschia</taxon>
    </lineage>
</organism>
<sequence>MASNWRKTAANVSLCSVRKRSMCKNIELSPICCVAADCGSEGRRTQSAPGNSTKFHRLKGRPEEVQGYKHEEEPLSEWSLPQRQSEPARSTPGGRLSPELRETQSNPLTDLEERPHLKPESSEDR</sequence>
<protein>
    <submittedName>
        <fullName evidence="2">Uncharacterized protein</fullName>
    </submittedName>
</protein>
<dbReference type="EMBL" id="OZ035826">
    <property type="protein sequence ID" value="CAL1604652.1"/>
    <property type="molecule type" value="Genomic_DNA"/>
</dbReference>